<protein>
    <recommendedName>
        <fullName evidence="4">Secreted protein</fullName>
    </recommendedName>
</protein>
<keyword evidence="1" id="KW-0732">Signal</keyword>
<comment type="caution">
    <text evidence="2">The sequence shown here is derived from an EMBL/GenBank/DDBJ whole genome shotgun (WGS) entry which is preliminary data.</text>
</comment>
<evidence type="ECO:0000313" key="2">
    <source>
        <dbReference type="EMBL" id="CCI10124.1"/>
    </source>
</evidence>
<feature type="signal peptide" evidence="1">
    <location>
        <begin position="1"/>
        <end position="20"/>
    </location>
</feature>
<dbReference type="Proteomes" id="UP000053237">
    <property type="component" value="Unassembled WGS sequence"/>
</dbReference>
<evidence type="ECO:0000313" key="3">
    <source>
        <dbReference type="Proteomes" id="UP000053237"/>
    </source>
</evidence>
<evidence type="ECO:0008006" key="4">
    <source>
        <dbReference type="Google" id="ProtNLM"/>
    </source>
</evidence>
<name>A0A024FTY2_9STRA</name>
<organism evidence="2 3">
    <name type="scientific">Albugo candida</name>
    <dbReference type="NCBI Taxonomy" id="65357"/>
    <lineage>
        <taxon>Eukaryota</taxon>
        <taxon>Sar</taxon>
        <taxon>Stramenopiles</taxon>
        <taxon>Oomycota</taxon>
        <taxon>Peronosporomycetes</taxon>
        <taxon>Albuginales</taxon>
        <taxon>Albuginaceae</taxon>
        <taxon>Albugo</taxon>
    </lineage>
</organism>
<dbReference type="AlphaFoldDB" id="A0A024FTY2"/>
<feature type="chain" id="PRO_5001529263" description="Secreted protein" evidence="1">
    <location>
        <begin position="21"/>
        <end position="83"/>
    </location>
</feature>
<keyword evidence="3" id="KW-1185">Reference proteome</keyword>
<evidence type="ECO:0000256" key="1">
    <source>
        <dbReference type="SAM" id="SignalP"/>
    </source>
</evidence>
<dbReference type="EMBL" id="CAIX01000096">
    <property type="protein sequence ID" value="CCI10124.1"/>
    <property type="molecule type" value="Genomic_DNA"/>
</dbReference>
<gene>
    <name evidence="2" type="ORF">BN9_062380</name>
</gene>
<proteinExistence type="predicted"/>
<accession>A0A024FTY2</accession>
<sequence length="83" mass="9604">MSRLSYCVLEIMCVLAFSEGFKLTNGDAYLELEILSKNNEDLKYHKHTAYHEQWRQYDTSTIGNLCKPSIPRDTYVPVVDNGE</sequence>
<reference evidence="2 3" key="1">
    <citation type="submission" date="2012-05" db="EMBL/GenBank/DDBJ databases">
        <title>Recombination and specialization in a pathogen metapopulation.</title>
        <authorList>
            <person name="Gardiner A."/>
            <person name="Kemen E."/>
            <person name="Schultz-Larsen T."/>
            <person name="MacLean D."/>
            <person name="Van Oosterhout C."/>
            <person name="Jones J.D.G."/>
        </authorList>
    </citation>
    <scope>NUCLEOTIDE SEQUENCE [LARGE SCALE GENOMIC DNA]</scope>
    <source>
        <strain evidence="2 3">Ac Nc2</strain>
    </source>
</reference>
<dbReference type="InParanoid" id="A0A024FTY2"/>